<dbReference type="KEGG" id="ccin:107268863"/>
<gene>
    <name evidence="3" type="primary">LOC107268863</name>
</gene>
<feature type="transmembrane region" description="Helical" evidence="1">
    <location>
        <begin position="109"/>
        <end position="130"/>
    </location>
</feature>
<keyword evidence="1" id="KW-0472">Membrane</keyword>
<dbReference type="Proteomes" id="UP000694920">
    <property type="component" value="Unplaced"/>
</dbReference>
<accession>A0AAJ7BZP9</accession>
<evidence type="ECO:0000313" key="2">
    <source>
        <dbReference type="Proteomes" id="UP000694920"/>
    </source>
</evidence>
<dbReference type="PANTHER" id="PTHR15868">
    <property type="entry name" value="SIMILAR TO RIKEN CDNA 6430571L13 GENE, SIMILAR TO G20 PROTEIN"/>
    <property type="match status" value="1"/>
</dbReference>
<evidence type="ECO:0000256" key="1">
    <source>
        <dbReference type="SAM" id="Phobius"/>
    </source>
</evidence>
<keyword evidence="1" id="KW-0812">Transmembrane</keyword>
<sequence>MMMTESNETSTSSDFTTFLNLTTIVPDTTSVFLNSTENVTVSSELNQTIQSSWNVSKLINNITDIKKTILEFTQSTTEVHINTTKTTRCTTTSTENPFGKFDPPEGIEYIFVPLGVMVFVVILSAVVLIISRKRKLEQLRHRLMPLYNFDPDEEGEDDWETELLDEGFDSRQRRGYRSMDTEENAELFGRH</sequence>
<reference evidence="3" key="1">
    <citation type="submission" date="2025-08" db="UniProtKB">
        <authorList>
            <consortium name="RefSeq"/>
        </authorList>
    </citation>
    <scope>IDENTIFICATION</scope>
</reference>
<organism evidence="2 3">
    <name type="scientific">Cephus cinctus</name>
    <name type="common">Wheat stem sawfly</name>
    <dbReference type="NCBI Taxonomy" id="211228"/>
    <lineage>
        <taxon>Eukaryota</taxon>
        <taxon>Metazoa</taxon>
        <taxon>Ecdysozoa</taxon>
        <taxon>Arthropoda</taxon>
        <taxon>Hexapoda</taxon>
        <taxon>Insecta</taxon>
        <taxon>Pterygota</taxon>
        <taxon>Neoptera</taxon>
        <taxon>Endopterygota</taxon>
        <taxon>Hymenoptera</taxon>
        <taxon>Cephoidea</taxon>
        <taxon>Cephidae</taxon>
        <taxon>Cephus</taxon>
    </lineage>
</organism>
<protein>
    <submittedName>
        <fullName evidence="3">Uncharacterized protein C3orf18 homolog</fullName>
    </submittedName>
</protein>
<dbReference type="InterPro" id="IPR042351">
    <property type="entry name" value="C3orf18-like"/>
</dbReference>
<proteinExistence type="predicted"/>
<keyword evidence="2" id="KW-1185">Reference proteome</keyword>
<keyword evidence="1" id="KW-1133">Transmembrane helix</keyword>
<name>A0AAJ7BZP9_CEPCN</name>
<dbReference type="GeneID" id="107268863"/>
<evidence type="ECO:0000313" key="3">
    <source>
        <dbReference type="RefSeq" id="XP_015597532.1"/>
    </source>
</evidence>
<dbReference type="PANTHER" id="PTHR15868:SF0">
    <property type="entry name" value="SIMILAR TO RIKEN CDNA 6430571L13 GENE_ SIMILAR TO G20 PROTEIN"/>
    <property type="match status" value="1"/>
</dbReference>
<dbReference type="AlphaFoldDB" id="A0AAJ7BZP9"/>
<dbReference type="RefSeq" id="XP_015597532.1">
    <property type="nucleotide sequence ID" value="XM_015742046.2"/>
</dbReference>